<feature type="compositionally biased region" description="Basic residues" evidence="1">
    <location>
        <begin position="93"/>
        <end position="103"/>
    </location>
</feature>
<reference evidence="3 4" key="1">
    <citation type="submission" date="2018-12" db="EMBL/GenBank/DDBJ databases">
        <title>Draft genome sequence of Xylaria grammica IHI A82.</title>
        <authorList>
            <person name="Buettner E."/>
            <person name="Kellner H."/>
        </authorList>
    </citation>
    <scope>NUCLEOTIDE SEQUENCE [LARGE SCALE GENOMIC DNA]</scope>
    <source>
        <strain evidence="3 4">IHI A82</strain>
    </source>
</reference>
<sequence>MYISKLVFPAVLLLSGAAQALAPNDGFVEARDPNLPREAEEPALFRREEPGGAPIDTDEAAPELGARAPEPEPQFRHRCRHWEYWDRHARRCRRRPGRGPHRGGSREEEEKDEKAE</sequence>
<feature type="signal peptide" evidence="2">
    <location>
        <begin position="1"/>
        <end position="20"/>
    </location>
</feature>
<comment type="caution">
    <text evidence="3">The sequence shown here is derived from an EMBL/GenBank/DDBJ whole genome shotgun (WGS) entry which is preliminary data.</text>
</comment>
<evidence type="ECO:0000313" key="3">
    <source>
        <dbReference type="EMBL" id="RWA03295.1"/>
    </source>
</evidence>
<feature type="region of interest" description="Disordered" evidence="1">
    <location>
        <begin position="93"/>
        <end position="116"/>
    </location>
</feature>
<keyword evidence="4" id="KW-1185">Reference proteome</keyword>
<dbReference type="Proteomes" id="UP000286045">
    <property type="component" value="Unassembled WGS sequence"/>
</dbReference>
<dbReference type="AlphaFoldDB" id="A0A439CM96"/>
<proteinExistence type="predicted"/>
<name>A0A439CM96_9PEZI</name>
<evidence type="ECO:0000256" key="2">
    <source>
        <dbReference type="SAM" id="SignalP"/>
    </source>
</evidence>
<protein>
    <submittedName>
        <fullName evidence="3">Uncharacterized protein</fullName>
    </submittedName>
</protein>
<organism evidence="3 4">
    <name type="scientific">Xylaria grammica</name>
    <dbReference type="NCBI Taxonomy" id="363999"/>
    <lineage>
        <taxon>Eukaryota</taxon>
        <taxon>Fungi</taxon>
        <taxon>Dikarya</taxon>
        <taxon>Ascomycota</taxon>
        <taxon>Pezizomycotina</taxon>
        <taxon>Sordariomycetes</taxon>
        <taxon>Xylariomycetidae</taxon>
        <taxon>Xylariales</taxon>
        <taxon>Xylariaceae</taxon>
        <taxon>Xylaria</taxon>
    </lineage>
</organism>
<evidence type="ECO:0000313" key="4">
    <source>
        <dbReference type="Proteomes" id="UP000286045"/>
    </source>
</evidence>
<dbReference type="EMBL" id="RYZI01000854">
    <property type="protein sequence ID" value="RWA03295.1"/>
    <property type="molecule type" value="Genomic_DNA"/>
</dbReference>
<keyword evidence="2" id="KW-0732">Signal</keyword>
<accession>A0A439CM96</accession>
<feature type="compositionally biased region" description="Basic and acidic residues" evidence="1">
    <location>
        <begin position="104"/>
        <end position="116"/>
    </location>
</feature>
<evidence type="ECO:0000256" key="1">
    <source>
        <dbReference type="SAM" id="MobiDB-lite"/>
    </source>
</evidence>
<feature type="chain" id="PRO_5019381818" evidence="2">
    <location>
        <begin position="21"/>
        <end position="116"/>
    </location>
</feature>
<gene>
    <name evidence="3" type="ORF">EKO27_g11811</name>
</gene>
<feature type="region of interest" description="Disordered" evidence="1">
    <location>
        <begin position="28"/>
        <end position="73"/>
    </location>
</feature>
<feature type="compositionally biased region" description="Basic and acidic residues" evidence="1">
    <location>
        <begin position="28"/>
        <end position="50"/>
    </location>
</feature>